<keyword evidence="4" id="KW-0131">Cell cycle</keyword>
<dbReference type="STRING" id="59922.P9303_26261"/>
<reference evidence="4 5" key="1">
    <citation type="journal article" date="2007" name="PLoS Genet.">
        <title>Patterns and implications of gene gain and loss in the evolution of Prochlorococcus.</title>
        <authorList>
            <person name="Kettler G.C."/>
            <person name="Martiny A.C."/>
            <person name="Huang K."/>
            <person name="Zucker J."/>
            <person name="Coleman M.L."/>
            <person name="Rodrigue S."/>
            <person name="Chen F."/>
            <person name="Lapidus A."/>
            <person name="Ferriera S."/>
            <person name="Johnson J."/>
            <person name="Steglich C."/>
            <person name="Church G.M."/>
            <person name="Richardson P."/>
            <person name="Chisholm S.W."/>
        </authorList>
    </citation>
    <scope>NUCLEOTIDE SEQUENCE [LARGE SCALE GENOMIC DNA]</scope>
    <source>
        <strain evidence="4 5">MIT 9303</strain>
    </source>
</reference>
<proteinExistence type="inferred from homology"/>
<dbReference type="Proteomes" id="UP000002274">
    <property type="component" value="Chromosome"/>
</dbReference>
<feature type="domain" description="DUF1731" evidence="3">
    <location>
        <begin position="261"/>
        <end position="306"/>
    </location>
</feature>
<dbReference type="KEGG" id="pmf:P9303_26261"/>
<dbReference type="Pfam" id="PF08338">
    <property type="entry name" value="DUF1731"/>
    <property type="match status" value="1"/>
</dbReference>
<dbReference type="Gene3D" id="3.40.50.720">
    <property type="entry name" value="NAD(P)-binding Rossmann-like Domain"/>
    <property type="match status" value="1"/>
</dbReference>
<dbReference type="CDD" id="cd05242">
    <property type="entry name" value="SDR_a8"/>
    <property type="match status" value="1"/>
</dbReference>
<protein>
    <submittedName>
        <fullName evidence="4">Putative cell division inhibitor</fullName>
    </submittedName>
</protein>
<dbReference type="Pfam" id="PF01370">
    <property type="entry name" value="Epimerase"/>
    <property type="match status" value="1"/>
</dbReference>
<dbReference type="NCBIfam" id="TIGR01777">
    <property type="entry name" value="yfcH"/>
    <property type="match status" value="1"/>
</dbReference>
<dbReference type="BioCyc" id="PMAR59922:G1G80-2301-MONOMER"/>
<dbReference type="InterPro" id="IPR013549">
    <property type="entry name" value="DUF1731"/>
</dbReference>
<organism evidence="4 5">
    <name type="scientific">Prochlorococcus marinus (strain MIT 9303)</name>
    <dbReference type="NCBI Taxonomy" id="59922"/>
    <lineage>
        <taxon>Bacteria</taxon>
        <taxon>Bacillati</taxon>
        <taxon>Cyanobacteriota</taxon>
        <taxon>Cyanophyceae</taxon>
        <taxon>Synechococcales</taxon>
        <taxon>Prochlorococcaceae</taxon>
        <taxon>Prochlorococcus</taxon>
    </lineage>
</organism>
<dbReference type="PANTHER" id="PTHR11092:SF0">
    <property type="entry name" value="EPIMERASE FAMILY PROTEIN SDR39U1"/>
    <property type="match status" value="1"/>
</dbReference>
<dbReference type="EMBL" id="CP000554">
    <property type="protein sequence ID" value="ABM79356.1"/>
    <property type="molecule type" value="Genomic_DNA"/>
</dbReference>
<feature type="domain" description="NAD-dependent epimerase/dehydratase" evidence="2">
    <location>
        <begin position="4"/>
        <end position="225"/>
    </location>
</feature>
<dbReference type="RefSeq" id="WP_011827200.1">
    <property type="nucleotide sequence ID" value="NC_008820.1"/>
</dbReference>
<dbReference type="GO" id="GO:0051301">
    <property type="term" value="P:cell division"/>
    <property type="evidence" value="ECO:0007669"/>
    <property type="project" value="UniProtKB-KW"/>
</dbReference>
<keyword evidence="4" id="KW-0132">Cell division</keyword>
<evidence type="ECO:0000256" key="1">
    <source>
        <dbReference type="ARBA" id="ARBA00009353"/>
    </source>
</evidence>
<evidence type="ECO:0000259" key="2">
    <source>
        <dbReference type="Pfam" id="PF01370"/>
    </source>
</evidence>
<dbReference type="InterPro" id="IPR010099">
    <property type="entry name" value="SDR39U1"/>
</dbReference>
<evidence type="ECO:0000313" key="5">
    <source>
        <dbReference type="Proteomes" id="UP000002274"/>
    </source>
</evidence>
<dbReference type="SUPFAM" id="SSF51735">
    <property type="entry name" value="NAD(P)-binding Rossmann-fold domains"/>
    <property type="match status" value="1"/>
</dbReference>
<dbReference type="HOGENOM" id="CLU_047373_0_3_3"/>
<evidence type="ECO:0000259" key="3">
    <source>
        <dbReference type="Pfam" id="PF08338"/>
    </source>
</evidence>
<accession>A2CCZ6</accession>
<dbReference type="InterPro" id="IPR001509">
    <property type="entry name" value="Epimerase_deHydtase"/>
</dbReference>
<name>A2CCZ6_PROM3</name>
<evidence type="ECO:0000313" key="4">
    <source>
        <dbReference type="EMBL" id="ABM79356.1"/>
    </source>
</evidence>
<dbReference type="AlphaFoldDB" id="A2CCZ6"/>
<gene>
    <name evidence="4" type="ordered locus">P9303_26261</name>
</gene>
<dbReference type="PANTHER" id="PTHR11092">
    <property type="entry name" value="SUGAR NUCLEOTIDE EPIMERASE RELATED"/>
    <property type="match status" value="1"/>
</dbReference>
<dbReference type="InterPro" id="IPR036291">
    <property type="entry name" value="NAD(P)-bd_dom_sf"/>
</dbReference>
<sequence>MRLLLVGCTGFVGRELVPQLLAAKHQLILVSRKAASGFDQALQTGQLEWLQINPADPNSWLDGPLLTALAQVEGVVNLAGEPIAEQRWTAAHCQKLESSRLDTTTALVKAMNQLKTPPRVLLNASAVGYYGTSPDGYFTEKSPCGQDFLAHLCERWEAAAAAKPSATRLVVVRIGIVLGPDGGALGKMLPVFRLGIGGPVGSGLQWMSWIHRTDLCQLIEKALEERAWSGVVNGVAPESVPMASFAAVLGKTLGRPSLLPVPGPLLKILLGDGARVVLEGQQVVSERLAGLGFRFKYPDLCQALSAATMPTTH</sequence>
<comment type="similarity">
    <text evidence="1">Belongs to the NAD(P)-dependent epimerase/dehydratase family. SDR39U1 subfamily.</text>
</comment>